<dbReference type="Pfam" id="PF12708">
    <property type="entry name" value="Pect-lyase_RHGA_epim"/>
    <property type="match status" value="1"/>
</dbReference>
<dbReference type="SUPFAM" id="SSF51126">
    <property type="entry name" value="Pectin lyase-like"/>
    <property type="match status" value="1"/>
</dbReference>
<evidence type="ECO:0000256" key="1">
    <source>
        <dbReference type="SAM" id="MobiDB-lite"/>
    </source>
</evidence>
<feature type="domain" description="Fibronectin type-III" evidence="2">
    <location>
        <begin position="711"/>
        <end position="804"/>
    </location>
</feature>
<dbReference type="Gene3D" id="2.160.20.10">
    <property type="entry name" value="Single-stranded right-handed beta-helix, Pectin lyase-like"/>
    <property type="match status" value="2"/>
</dbReference>
<dbReference type="STRING" id="1178515.SY83_13430"/>
<dbReference type="InterPro" id="IPR036116">
    <property type="entry name" value="FN3_sf"/>
</dbReference>
<dbReference type="AlphaFoldDB" id="A0A172TJF0"/>
<dbReference type="SMART" id="SM00060">
    <property type="entry name" value="FN3"/>
    <property type="match status" value="1"/>
</dbReference>
<name>A0A172TJF0_9BACL</name>
<sequence>MVLIRRWLVCGVLVLAQGFGFGLSASAENIVFPGSSGANARSGIINVVQDHGADPTGATNAAGAIQNAINAARGKYNVRTVYFPNGQYRIDTPLVMATDEANHRGMILQGQSRDGVRLFVDSTKTNKFKTSGTSVPTAVISTHSGIAWTNNAFNTSIQNLKIDIGAGNDKAAGISYIASNQGCVCDVKIMNAAQTGTGVDLATQTIPGPSLIRNVEIQGFSVGVKTSHQQYTTTMENITLSGQGSAGILNDAHVVTVRNLTSTNTVSAVKQVPGGSSAGMLTLVKATLSGGASGNYAVDVQDGFVFARDVSATGYAGALRDMTKAPVAAVASPLSEYVSNNAYSLFESTKVSLELEAKETPALPSAGDDSSTTEDDPSNWADVTDPSTWTYNPNGAAGAVQGDALDDTAAIQAAMLSGKSTVYFTNKGTSDVGSRYRISDTITVGPYVKRIIGMYAQIDPIGTVKTSLPSKPLFDFVNASGSPSTILVEGLRVGTAGGRQYFARQSSSKTLIFKHISVRNGYGYRNTGGDGSVLGTGNVYMEDFHVLPNQTPDSPAQPAFIFKNQRAWARQLNPEQGNPNIMNDGARLWILGLKSEWPTTLVQSVNGGATEVLGCQSTPVHDAGSVPFFIDHTSSTSYAGCAESRSVSDNGGTVTSQGAFSTIVSETKGGTTSFLTSAALQSGGSWRKAEQNGTSAIVKSFVLPLYVGYSVPAQPTNLASSAGATGVVNLTWSDNTMSERSYVVERSLSDTSGWVVIYNSNGIPDIDAYSNTGLPSGTRYYYRVKATNNLGSSYYSNTVSRVVP</sequence>
<dbReference type="KEGG" id="pswu:SY83_13430"/>
<dbReference type="EMBL" id="CP011388">
    <property type="protein sequence ID" value="ANE47096.1"/>
    <property type="molecule type" value="Genomic_DNA"/>
</dbReference>
<feature type="region of interest" description="Disordered" evidence="1">
    <location>
        <begin position="360"/>
        <end position="387"/>
    </location>
</feature>
<dbReference type="PATRIC" id="fig|1178515.4.peg.2693"/>
<evidence type="ECO:0000259" key="2">
    <source>
        <dbReference type="PROSITE" id="PS50853"/>
    </source>
</evidence>
<gene>
    <name evidence="3" type="ORF">SY83_13430</name>
</gene>
<accession>A0A172TJF0</accession>
<reference evidence="3 4" key="1">
    <citation type="submission" date="2015-01" db="EMBL/GenBank/DDBJ databases">
        <title>Paenibacillus swuensis/DY6/whole genome sequencing.</title>
        <authorList>
            <person name="Kim M.K."/>
            <person name="Srinivasan S."/>
            <person name="Lee J.-J."/>
        </authorList>
    </citation>
    <scope>NUCLEOTIDE SEQUENCE [LARGE SCALE GENOMIC DNA]</scope>
    <source>
        <strain evidence="3 4">DY6</strain>
    </source>
</reference>
<organism evidence="3 4">
    <name type="scientific">Paenibacillus swuensis</name>
    <dbReference type="NCBI Taxonomy" id="1178515"/>
    <lineage>
        <taxon>Bacteria</taxon>
        <taxon>Bacillati</taxon>
        <taxon>Bacillota</taxon>
        <taxon>Bacilli</taxon>
        <taxon>Bacillales</taxon>
        <taxon>Paenibacillaceae</taxon>
        <taxon>Paenibacillus</taxon>
    </lineage>
</organism>
<dbReference type="CDD" id="cd00063">
    <property type="entry name" value="FN3"/>
    <property type="match status" value="1"/>
</dbReference>
<protein>
    <recommendedName>
        <fullName evidence="2">Fibronectin type-III domain-containing protein</fullName>
    </recommendedName>
</protein>
<dbReference type="PROSITE" id="PS50853">
    <property type="entry name" value="FN3"/>
    <property type="match status" value="1"/>
</dbReference>
<dbReference type="Gene3D" id="2.60.40.10">
    <property type="entry name" value="Immunoglobulins"/>
    <property type="match status" value="1"/>
</dbReference>
<dbReference type="InterPro" id="IPR012334">
    <property type="entry name" value="Pectin_lyas_fold"/>
</dbReference>
<dbReference type="InterPro" id="IPR013783">
    <property type="entry name" value="Ig-like_fold"/>
</dbReference>
<dbReference type="SUPFAM" id="SSF49265">
    <property type="entry name" value="Fibronectin type III"/>
    <property type="match status" value="1"/>
</dbReference>
<dbReference type="Proteomes" id="UP000076927">
    <property type="component" value="Chromosome"/>
</dbReference>
<dbReference type="InterPro" id="IPR003961">
    <property type="entry name" value="FN3_dom"/>
</dbReference>
<dbReference type="OrthoDB" id="9800475at2"/>
<dbReference type="InterPro" id="IPR011050">
    <property type="entry name" value="Pectin_lyase_fold/virulence"/>
</dbReference>
<dbReference type="RefSeq" id="WP_068607270.1">
    <property type="nucleotide sequence ID" value="NZ_CP011388.1"/>
</dbReference>
<keyword evidence="4" id="KW-1185">Reference proteome</keyword>
<evidence type="ECO:0000313" key="4">
    <source>
        <dbReference type="Proteomes" id="UP000076927"/>
    </source>
</evidence>
<proteinExistence type="predicted"/>
<evidence type="ECO:0000313" key="3">
    <source>
        <dbReference type="EMBL" id="ANE47096.1"/>
    </source>
</evidence>
<dbReference type="InterPro" id="IPR024535">
    <property type="entry name" value="RHGA/B-epi-like_pectate_lyase"/>
</dbReference>